<evidence type="ECO:0008006" key="2">
    <source>
        <dbReference type="Google" id="ProtNLM"/>
    </source>
</evidence>
<dbReference type="InterPro" id="IPR021270">
    <property type="entry name" value="DUF2849"/>
</dbReference>
<dbReference type="Pfam" id="PF11011">
    <property type="entry name" value="DUF2849"/>
    <property type="match status" value="1"/>
</dbReference>
<reference evidence="1" key="1">
    <citation type="submission" date="2018-06" db="EMBL/GenBank/DDBJ databases">
        <authorList>
            <person name="Zhirakovskaya E."/>
        </authorList>
    </citation>
    <scope>NUCLEOTIDE SEQUENCE</scope>
</reference>
<name>A0A3B0SS34_9ZZZZ</name>
<protein>
    <recommendedName>
        <fullName evidence="2">DUF2849 domain-containing protein</fullName>
    </recommendedName>
</protein>
<dbReference type="EMBL" id="UOED01000119">
    <property type="protein sequence ID" value="VAV97625.1"/>
    <property type="molecule type" value="Genomic_DNA"/>
</dbReference>
<sequence>MSLNIISANHLRTGLNVYFIQDEAGNRWDTDFTKASIYDPEEISEAFGQAQQDMDNNIVVDCVIVPVDKNHIPLTTRERIRSSGPSSKYGHAV</sequence>
<organism evidence="1">
    <name type="scientific">hydrothermal vent metagenome</name>
    <dbReference type="NCBI Taxonomy" id="652676"/>
    <lineage>
        <taxon>unclassified sequences</taxon>
        <taxon>metagenomes</taxon>
        <taxon>ecological metagenomes</taxon>
    </lineage>
</organism>
<gene>
    <name evidence="1" type="ORF">MNBD_ALPHA02-1366</name>
</gene>
<accession>A0A3B0SS34</accession>
<dbReference type="AlphaFoldDB" id="A0A3B0SS34"/>
<proteinExistence type="predicted"/>
<evidence type="ECO:0000313" key="1">
    <source>
        <dbReference type="EMBL" id="VAV97625.1"/>
    </source>
</evidence>